<feature type="domain" description="Beta-galactosidase trimerisation" evidence="7">
    <location>
        <begin position="418"/>
        <end position="481"/>
    </location>
</feature>
<protein>
    <recommendedName>
        <fullName evidence="3">beta-galactosidase</fullName>
        <ecNumber evidence="3">3.2.1.23</ecNumber>
    </recommendedName>
</protein>
<comment type="catalytic activity">
    <reaction evidence="1">
        <text>Hydrolysis of terminal non-reducing beta-D-galactose residues in beta-D-galactosides.</text>
        <dbReference type="EC" id="3.2.1.23"/>
    </reaction>
</comment>
<feature type="domain" description="Glycoside hydrolase family 42 N-terminal" evidence="6">
    <location>
        <begin position="25"/>
        <end position="397"/>
    </location>
</feature>
<evidence type="ECO:0000256" key="1">
    <source>
        <dbReference type="ARBA" id="ARBA00001412"/>
    </source>
</evidence>
<evidence type="ECO:0000256" key="3">
    <source>
        <dbReference type="ARBA" id="ARBA00012756"/>
    </source>
</evidence>
<sequence length="782" mass="87926">MTQRRAYRWPVPLSGQQERIWYGGDYNPDQWPEEVWDDDVRLMKKAGVNLVSVGIFSWAKIETSEGVYDFDWLDRIIDKLGEAGVAVDLASATASPPMWLTQAHPEVLWKDYRGDVCQPGARQHWRPTSPVFREYALKLCRAMAEHYKGNPYVVAWHVSNEYGCHNRFDYSEDAEHAFQQWCEERYGTIDAVNDAWGTAFWAQRMNDFSEIVPPRFIGDGNFMNPGKLLDFKRFSSDALKAFYIAERDTLARSRRICPDHELMVSASGSVLDYDDWGDEVDFVSNDHYFIPGEAHLDELAFSASLVDGIARKDPWFLMEHSTSAVNWREINYRKEPGQLVRDSLAHVAMGADAVCYFQWRQSKAGAEKFHSAMVPHAGEDSAVFRDVCELGADLNKLSDEGILGSGSRSPVWPWYSTYESEWATEHTATPTQHVHHVDEPLAWFRALADQGVTADVVPVRGAWDDYEMVVLPSVYLLSEETPQGARLRRGRRSTGRDLLHGHLGREGPRVARRVSGLDPDVVGVRVEEFGEGSRTLIVGEVDRHVFAVVGGGERTASGKPDHRVVEAGVTRIGCDVHADAFQLFGRLVIVVPRANLGGIDVYLLEHAVVVEERHWTGIHGKAVHAAVQLHRSPRTGRVEIAVAFRTPGDRHQLAAYRVLAQRIVFQLHHVGNAVTVLNGVVEIVVTACVLPNNVDVGIFLFETGNDLFHARLPRPYGDFSSGIDVGSACSRTGRHDGRTADGDESFHQFQADSFRLTFSYENVRRHTHSSVRQSPEQRLAIF</sequence>
<gene>
    <name evidence="8" type="primary">gal</name>
</gene>
<evidence type="ECO:0000313" key="8">
    <source>
        <dbReference type="EMBL" id="AAG31695.1"/>
    </source>
</evidence>
<dbReference type="CDD" id="cd03143">
    <property type="entry name" value="A4_beta-galactosidase_middle_domain"/>
    <property type="match status" value="1"/>
</dbReference>
<dbReference type="InterPro" id="IPR017853">
    <property type="entry name" value="GH"/>
</dbReference>
<dbReference type="GO" id="GO:0005975">
    <property type="term" value="P:carbohydrate metabolic process"/>
    <property type="evidence" value="ECO:0007669"/>
    <property type="project" value="InterPro"/>
</dbReference>
<keyword evidence="4" id="KW-0378">Hydrolase</keyword>
<reference evidence="8" key="1">
    <citation type="submission" date="1999-12" db="EMBL/GenBank/DDBJ databases">
        <title>Sequence of beta-galactosidase of Bifidobacterium adolescentis INT57.</title>
        <authorList>
            <person name="Park M.S."/>
            <person name="Yoon H.J."/>
            <person name="Ji G.E."/>
        </authorList>
    </citation>
    <scope>NUCLEOTIDE SEQUENCE</scope>
    <source>
        <strain evidence="8">INT57</strain>
    </source>
</reference>
<dbReference type="Gene3D" id="3.40.50.880">
    <property type="match status" value="1"/>
</dbReference>
<evidence type="ECO:0000256" key="4">
    <source>
        <dbReference type="ARBA" id="ARBA00022801"/>
    </source>
</evidence>
<dbReference type="GO" id="GO:0004565">
    <property type="term" value="F:beta-galactosidase activity"/>
    <property type="evidence" value="ECO:0007669"/>
    <property type="project" value="UniProtKB-EC"/>
</dbReference>
<proteinExistence type="inferred from homology"/>
<accession>Q9F935</accession>
<evidence type="ECO:0000259" key="6">
    <source>
        <dbReference type="Pfam" id="PF02449"/>
    </source>
</evidence>
<dbReference type="SUPFAM" id="SSF52317">
    <property type="entry name" value="Class I glutamine amidotransferase-like"/>
    <property type="match status" value="1"/>
</dbReference>
<evidence type="ECO:0000256" key="2">
    <source>
        <dbReference type="ARBA" id="ARBA00005940"/>
    </source>
</evidence>
<dbReference type="InterPro" id="IPR003476">
    <property type="entry name" value="Glyco_hydro_42"/>
</dbReference>
<dbReference type="InterPro" id="IPR013529">
    <property type="entry name" value="Glyco_hydro_42_N"/>
</dbReference>
<organism evidence="8">
    <name type="scientific">Bifidobacterium adolescentis</name>
    <dbReference type="NCBI Taxonomy" id="1680"/>
    <lineage>
        <taxon>Bacteria</taxon>
        <taxon>Bacillati</taxon>
        <taxon>Actinomycetota</taxon>
        <taxon>Actinomycetes</taxon>
        <taxon>Bifidobacteriales</taxon>
        <taxon>Bifidobacteriaceae</taxon>
        <taxon>Bifidobacterium</taxon>
    </lineage>
</organism>
<evidence type="ECO:0000256" key="5">
    <source>
        <dbReference type="ARBA" id="ARBA00023295"/>
    </source>
</evidence>
<dbReference type="AlphaFoldDB" id="Q9F935"/>
<evidence type="ECO:0000259" key="7">
    <source>
        <dbReference type="Pfam" id="PF08532"/>
    </source>
</evidence>
<dbReference type="PANTHER" id="PTHR36447">
    <property type="entry name" value="BETA-GALACTOSIDASE GANA"/>
    <property type="match status" value="1"/>
</dbReference>
<keyword evidence="5" id="KW-0326">Glycosidase</keyword>
<comment type="similarity">
    <text evidence="2">Belongs to the glycosyl hydrolase 42 family.</text>
</comment>
<dbReference type="Pfam" id="PF08532">
    <property type="entry name" value="Glyco_hydro_42M"/>
    <property type="match status" value="1"/>
</dbReference>
<dbReference type="InterPro" id="IPR013738">
    <property type="entry name" value="Beta_galactosidase_Trimer"/>
</dbReference>
<dbReference type="Gene3D" id="3.20.20.80">
    <property type="entry name" value="Glycosidases"/>
    <property type="match status" value="1"/>
</dbReference>
<dbReference type="EC" id="3.2.1.23" evidence="3"/>
<dbReference type="Pfam" id="PF02449">
    <property type="entry name" value="Glyco_hydro_42"/>
    <property type="match status" value="1"/>
</dbReference>
<dbReference type="PANTHER" id="PTHR36447:SF1">
    <property type="entry name" value="BETA-GALACTOSIDASE GANA"/>
    <property type="match status" value="1"/>
</dbReference>
<dbReference type="SUPFAM" id="SSF51445">
    <property type="entry name" value="(Trans)glycosidases"/>
    <property type="match status" value="1"/>
</dbReference>
<dbReference type="InterPro" id="IPR029062">
    <property type="entry name" value="Class_I_gatase-like"/>
</dbReference>
<dbReference type="EMBL" id="AF213175">
    <property type="protein sequence ID" value="AAG31695.1"/>
    <property type="molecule type" value="Genomic_DNA"/>
</dbReference>
<dbReference type="GO" id="GO:0009341">
    <property type="term" value="C:beta-galactosidase complex"/>
    <property type="evidence" value="ECO:0007669"/>
    <property type="project" value="InterPro"/>
</dbReference>
<name>Q9F935_BIFAD</name>